<reference evidence="1 2" key="1">
    <citation type="submission" date="2020-08" db="EMBL/GenBank/DDBJ databases">
        <authorList>
            <person name="Seo M.-J."/>
        </authorList>
    </citation>
    <scope>NUCLEOTIDE SEQUENCE [LARGE SCALE GENOMIC DNA]</scope>
    <source>
        <strain evidence="1 2">KIGAM211</strain>
    </source>
</reference>
<organism evidence="1 2">
    <name type="scientific">Nocardioides luti</name>
    <dbReference type="NCBI Taxonomy" id="2761101"/>
    <lineage>
        <taxon>Bacteria</taxon>
        <taxon>Bacillati</taxon>
        <taxon>Actinomycetota</taxon>
        <taxon>Actinomycetes</taxon>
        <taxon>Propionibacteriales</taxon>
        <taxon>Nocardioidaceae</taxon>
        <taxon>Nocardioides</taxon>
    </lineage>
</organism>
<sequence length="560" mass="58843">MTDPEIAYQRIVSGDAGAVHAAADTLGQVRRDLDGAGDAIYQATGVPVWTGQGATAFQGRAAGLLQGVQVNHVVVARARGALETAAKAYDAATQNADHFISFWRNRPGGLPPFIEELLALVVNVRLLEVETSYDHALAAIAGVLTGEESVDLDELDEDTRKWVEHGLDRNEDWLEGNGSGLGPIIPYVAATGDDRGWIPQGLGYDPASGLLLQSYYNHHGDPATMALIDPTSGHPMGDVALGGYTDNGRPTDYGTPGHAGGVAVDGDNVYVTSEGQVYTYSLNDMQNASSGDEVPQVAPPQELAASSYSTIKDGQLYVGDFDSNTMYAYNKGPDGQWQPVVGSNGQPLPIPTPDNVQGVLVRDGEFVFSTSSGRGNESQLIVQDRNSGDRSDPYTMPNMSEGVVEVNGNLITTYESGAAEYDHWDGKLGWLWGVKDSDSLWANPYMTSTPLGELGLSGEFEAEPKSLRKAAAELGDPAATLGSASSTLAGVHVTAVSLGRVPSASTLATAVDDLVSGSADSVRTGAAAAHRLAEALLATGHHYEATDSAVSGLMQRLGPW</sequence>
<comment type="caution">
    <text evidence="1">The sequence shown here is derived from an EMBL/GenBank/DDBJ whole genome shotgun (WGS) entry which is preliminary data.</text>
</comment>
<dbReference type="EMBL" id="JACKXE010000001">
    <property type="protein sequence ID" value="MBB6628278.1"/>
    <property type="molecule type" value="Genomic_DNA"/>
</dbReference>
<keyword evidence="2" id="KW-1185">Reference proteome</keyword>
<dbReference type="InterPro" id="IPR011044">
    <property type="entry name" value="Quino_amine_DH_bsu"/>
</dbReference>
<dbReference type="Proteomes" id="UP000523955">
    <property type="component" value="Unassembled WGS sequence"/>
</dbReference>
<evidence type="ECO:0000313" key="2">
    <source>
        <dbReference type="Proteomes" id="UP000523955"/>
    </source>
</evidence>
<dbReference type="SUPFAM" id="SSF50969">
    <property type="entry name" value="YVTN repeat-like/Quinoprotein amine dehydrogenase"/>
    <property type="match status" value="1"/>
</dbReference>
<dbReference type="Gene3D" id="1.20.1260.20">
    <property type="entry name" value="PPE superfamily"/>
    <property type="match status" value="1"/>
</dbReference>
<accession>A0A7X0RH79</accession>
<dbReference type="InterPro" id="IPR036689">
    <property type="entry name" value="ESAT-6-like_sf"/>
</dbReference>
<proteinExistence type="predicted"/>
<evidence type="ECO:0000313" key="1">
    <source>
        <dbReference type="EMBL" id="MBB6628278.1"/>
    </source>
</evidence>
<protein>
    <submittedName>
        <fullName evidence="1">Uncharacterized protein</fullName>
    </submittedName>
</protein>
<dbReference type="SUPFAM" id="SSF140453">
    <property type="entry name" value="EsxAB dimer-like"/>
    <property type="match status" value="1"/>
</dbReference>
<dbReference type="AlphaFoldDB" id="A0A7X0RH79"/>
<dbReference type="RefSeq" id="WP_185253357.1">
    <property type="nucleotide sequence ID" value="NZ_JACKXE010000001.1"/>
</dbReference>
<gene>
    <name evidence="1" type="ORF">H5V45_13200</name>
</gene>
<dbReference type="InterPro" id="IPR038332">
    <property type="entry name" value="PPE_sf"/>
</dbReference>
<name>A0A7X0RH79_9ACTN</name>